<keyword evidence="1" id="KW-0472">Membrane</keyword>
<reference evidence="2 3" key="1">
    <citation type="submission" date="2018-02" db="EMBL/GenBank/DDBJ databases">
        <title>Subsurface microbial communities from deep shales in Ohio and West Virginia, USA.</title>
        <authorList>
            <person name="Wrighton K."/>
        </authorList>
    </citation>
    <scope>NUCLEOTIDE SEQUENCE [LARGE SCALE GENOMIC DNA]</scope>
    <source>
        <strain evidence="2 3">MARC-MIP3H16</strain>
    </source>
</reference>
<evidence type="ECO:0000313" key="3">
    <source>
        <dbReference type="Proteomes" id="UP000239861"/>
    </source>
</evidence>
<dbReference type="AlphaFoldDB" id="A0AB36ZW35"/>
<protein>
    <submittedName>
        <fullName evidence="2">Uncharacterized protein</fullName>
    </submittedName>
</protein>
<evidence type="ECO:0000313" key="2">
    <source>
        <dbReference type="EMBL" id="PPK61077.1"/>
    </source>
</evidence>
<feature type="transmembrane region" description="Helical" evidence="1">
    <location>
        <begin position="314"/>
        <end position="335"/>
    </location>
</feature>
<comment type="caution">
    <text evidence="2">The sequence shown here is derived from an EMBL/GenBank/DDBJ whole genome shotgun (WGS) entry which is preliminary data.</text>
</comment>
<proteinExistence type="predicted"/>
<organism evidence="2 3">
    <name type="scientific">Malaciobacter marinus</name>
    <dbReference type="NCBI Taxonomy" id="505249"/>
    <lineage>
        <taxon>Bacteria</taxon>
        <taxon>Pseudomonadati</taxon>
        <taxon>Campylobacterota</taxon>
        <taxon>Epsilonproteobacteria</taxon>
        <taxon>Campylobacterales</taxon>
        <taxon>Arcobacteraceae</taxon>
        <taxon>Malaciobacter</taxon>
    </lineage>
</organism>
<accession>A0AB36ZW35</accession>
<dbReference type="RefSeq" id="WP_104412282.1">
    <property type="nucleotide sequence ID" value="NZ_PTIW01000013.1"/>
</dbReference>
<keyword evidence="1" id="KW-1133">Transmembrane helix</keyword>
<dbReference type="EMBL" id="PTIW01000013">
    <property type="protein sequence ID" value="PPK61077.1"/>
    <property type="molecule type" value="Genomic_DNA"/>
</dbReference>
<name>A0AB36ZW35_9BACT</name>
<evidence type="ECO:0000256" key="1">
    <source>
        <dbReference type="SAM" id="Phobius"/>
    </source>
</evidence>
<keyword evidence="1" id="KW-0812">Transmembrane</keyword>
<sequence>MAELKVTQRYNPKRRRIKLCVDLPKFEMYKVRFEKEDKTNKKRVGIKCNNEYYTPNYNFKAKEPYVLEIDSGFVGNICIENQENTLSFPILQRGEEEITLALVQPKENSNKDNKDLNKKKNSFTKEDNLTFFQTTNEYFKNLGNKVYTITDEMKEQFIILFKENRNVIYGVVGDISQEFSSLKDGVWKDIKGLRFYIKEIKGKSYVILKGFAGLRQTLKGTKYLLSNPQVGAFALTAKDIVSWSSIINGTKITIIISSAFSLIDYFTTKDGKADFTDIAVNLLTGIGKALIAYWAGVAIVAGTLALFTGVALPALAVFTIGATVSILTGAIMNWMDDKYEWTTSLQEKINELQESFNKKIEQIEEDVDNTIYKFFQDLEREFWNWVSANGGAAPYDYGIRY</sequence>
<gene>
    <name evidence="2" type="ORF">B0F89_11373</name>
</gene>
<dbReference type="Proteomes" id="UP000239861">
    <property type="component" value="Unassembled WGS sequence"/>
</dbReference>